<evidence type="ECO:0000313" key="1">
    <source>
        <dbReference type="EMBL" id="KKK91102.1"/>
    </source>
</evidence>
<comment type="caution">
    <text evidence="1">The sequence shown here is derived from an EMBL/GenBank/DDBJ whole genome shotgun (WGS) entry which is preliminary data.</text>
</comment>
<proteinExistence type="predicted"/>
<name>A0A0F8ZBB7_9ZZZZ</name>
<dbReference type="AlphaFoldDB" id="A0A0F8ZBB7"/>
<dbReference type="EMBL" id="LAZR01048803">
    <property type="protein sequence ID" value="KKK91102.1"/>
    <property type="molecule type" value="Genomic_DNA"/>
</dbReference>
<gene>
    <name evidence="1" type="ORF">LCGC14_2716390</name>
</gene>
<protein>
    <submittedName>
        <fullName evidence="1">Uncharacterized protein</fullName>
    </submittedName>
</protein>
<feature type="non-terminal residue" evidence="1">
    <location>
        <position position="1"/>
    </location>
</feature>
<sequence>ILNREEIEHYMINHAVTCHSCSFEFMAHPELKEHKLFEKELCKNCYKEEMGEDYK</sequence>
<reference evidence="1" key="1">
    <citation type="journal article" date="2015" name="Nature">
        <title>Complex archaea that bridge the gap between prokaryotes and eukaryotes.</title>
        <authorList>
            <person name="Spang A."/>
            <person name="Saw J.H."/>
            <person name="Jorgensen S.L."/>
            <person name="Zaremba-Niedzwiedzka K."/>
            <person name="Martijn J."/>
            <person name="Lind A.E."/>
            <person name="van Eijk R."/>
            <person name="Schleper C."/>
            <person name="Guy L."/>
            <person name="Ettema T.J."/>
        </authorList>
    </citation>
    <scope>NUCLEOTIDE SEQUENCE</scope>
</reference>
<accession>A0A0F8ZBB7</accession>
<organism evidence="1">
    <name type="scientific">marine sediment metagenome</name>
    <dbReference type="NCBI Taxonomy" id="412755"/>
    <lineage>
        <taxon>unclassified sequences</taxon>
        <taxon>metagenomes</taxon>
        <taxon>ecological metagenomes</taxon>
    </lineage>
</organism>